<name>A0A1W7CWL2_9ACTN</name>
<dbReference type="AlphaFoldDB" id="A0A1W7CWL2"/>
<evidence type="ECO:0000313" key="1">
    <source>
        <dbReference type="EMBL" id="ARQ69162.1"/>
    </source>
</evidence>
<evidence type="ECO:0000313" key="2">
    <source>
        <dbReference type="Proteomes" id="UP000194218"/>
    </source>
</evidence>
<reference evidence="1 2" key="1">
    <citation type="submission" date="2017-05" db="EMBL/GenBank/DDBJ databases">
        <title>Complete genome sequence of Streptomyces sp. SCSIO 03032 revealed the diverse biosynthetic pathways for its bioactive secondary metabolites.</title>
        <authorList>
            <person name="Ma L."/>
            <person name="Zhu Y."/>
            <person name="Zhang W."/>
            <person name="Zhang G."/>
            <person name="Tian X."/>
            <person name="Zhang S."/>
            <person name="Zhang C."/>
        </authorList>
    </citation>
    <scope>NUCLEOTIDE SEQUENCE [LARGE SCALE GENOMIC DNA]</scope>
    <source>
        <strain evidence="1 2">SCSIO 03032</strain>
    </source>
</reference>
<protein>
    <submittedName>
        <fullName evidence="1">Uncharacterized protein</fullName>
    </submittedName>
</protein>
<dbReference type="OrthoDB" id="4281264at2"/>
<dbReference type="EMBL" id="CP021121">
    <property type="protein sequence ID" value="ARQ69162.1"/>
    <property type="molecule type" value="Genomic_DNA"/>
</dbReference>
<dbReference type="Proteomes" id="UP000194218">
    <property type="component" value="Chromosome"/>
</dbReference>
<keyword evidence="2" id="KW-1185">Reference proteome</keyword>
<dbReference type="RefSeq" id="WP_086158783.1">
    <property type="nucleotide sequence ID" value="NZ_CP021121.1"/>
</dbReference>
<dbReference type="KEGG" id="smao:CAG99_10070"/>
<sequence length="75" mass="8490">MKGVVIAVEVDARSVAVGDQIMIGSQPFTVCDLITLEHGRKRVLFESGETLVMNRATVLWAARRHDPRIFRGRRR</sequence>
<proteinExistence type="predicted"/>
<organism evidence="1 2">
    <name type="scientific">Streptomyces marincola</name>
    <dbReference type="NCBI Taxonomy" id="2878388"/>
    <lineage>
        <taxon>Bacteria</taxon>
        <taxon>Bacillati</taxon>
        <taxon>Actinomycetota</taxon>
        <taxon>Actinomycetes</taxon>
        <taxon>Kitasatosporales</taxon>
        <taxon>Streptomycetaceae</taxon>
        <taxon>Streptomyces</taxon>
    </lineage>
</organism>
<gene>
    <name evidence="1" type="ORF">CAG99_10070</name>
</gene>
<accession>A0A1W7CWL2</accession>